<protein>
    <submittedName>
        <fullName evidence="1">Uncharacterized protein</fullName>
    </submittedName>
</protein>
<proteinExistence type="predicted"/>
<evidence type="ECO:0000313" key="1">
    <source>
        <dbReference type="EMBL" id="GIX88701.1"/>
    </source>
</evidence>
<comment type="caution">
    <text evidence="1">The sequence shown here is derived from an EMBL/GenBank/DDBJ whole genome shotgun (WGS) entry which is preliminary data.</text>
</comment>
<dbReference type="AlphaFoldDB" id="A0AAV4NXN1"/>
<keyword evidence="2" id="KW-1185">Reference proteome</keyword>
<reference evidence="1 2" key="1">
    <citation type="submission" date="2021-06" db="EMBL/GenBank/DDBJ databases">
        <title>Caerostris extrusa draft genome.</title>
        <authorList>
            <person name="Kono N."/>
            <person name="Arakawa K."/>
        </authorList>
    </citation>
    <scope>NUCLEOTIDE SEQUENCE [LARGE SCALE GENOMIC DNA]</scope>
</reference>
<gene>
    <name evidence="1" type="ORF">CEXT_520811</name>
</gene>
<dbReference type="Proteomes" id="UP001054945">
    <property type="component" value="Unassembled WGS sequence"/>
</dbReference>
<name>A0AAV4NXN1_CAEEX</name>
<accession>A0AAV4NXN1</accession>
<sequence>MFLACVTSHETISNNVAIILVSPPFPISLSPPNNFPFQIRKTPIKSSPCALHCPRQLSREKGERIFPRFLPMCVCNGGGRPGLDRPVFLEFPCFWVGGRMDVMRGES</sequence>
<dbReference type="EMBL" id="BPLR01003793">
    <property type="protein sequence ID" value="GIX88701.1"/>
    <property type="molecule type" value="Genomic_DNA"/>
</dbReference>
<evidence type="ECO:0000313" key="2">
    <source>
        <dbReference type="Proteomes" id="UP001054945"/>
    </source>
</evidence>
<organism evidence="1 2">
    <name type="scientific">Caerostris extrusa</name>
    <name type="common">Bark spider</name>
    <name type="synonym">Caerostris bankana</name>
    <dbReference type="NCBI Taxonomy" id="172846"/>
    <lineage>
        <taxon>Eukaryota</taxon>
        <taxon>Metazoa</taxon>
        <taxon>Ecdysozoa</taxon>
        <taxon>Arthropoda</taxon>
        <taxon>Chelicerata</taxon>
        <taxon>Arachnida</taxon>
        <taxon>Araneae</taxon>
        <taxon>Araneomorphae</taxon>
        <taxon>Entelegynae</taxon>
        <taxon>Araneoidea</taxon>
        <taxon>Araneidae</taxon>
        <taxon>Caerostris</taxon>
    </lineage>
</organism>